<dbReference type="WBParaSite" id="EVEC_0001286201-mRNA-1">
    <property type="protein sequence ID" value="EVEC_0001286201-mRNA-1"/>
    <property type="gene ID" value="EVEC_0001286201"/>
</dbReference>
<sequence>MGSTGSRHDHYAAENFHRKRLEKTRSLSVADQHNTNIGFYPPPILHNLYPELENNPAIIKQLGKSTNVVRGHRADTYLGDMILGKSSVHPVHVHLSAKASSSSTSSSGCESSTSEENFENLHETSAGKPPRSRLYTPRLKKFSSYELRQTRLSVDSGTGLDDDEPQVLPDLHSSAHDLRVDSCKEDNLNAEADIDNIPNVDESVNCNKQSRDEKLSKKAELCGHLSIGATEAKKKRKKRARSLGKSLRNLRMRAFSLQSISFDESKRKRKF</sequence>
<accession>A0A0N4VPD3</accession>
<name>A0A0N4VPD3_ENTVE</name>
<evidence type="ECO:0000256" key="1">
    <source>
        <dbReference type="SAM" id="MobiDB-lite"/>
    </source>
</evidence>
<evidence type="ECO:0000313" key="2">
    <source>
        <dbReference type="EMBL" id="VDD97278.1"/>
    </source>
</evidence>
<proteinExistence type="predicted"/>
<feature type="compositionally biased region" description="Basic and acidic residues" evidence="1">
    <location>
        <begin position="1"/>
        <end position="16"/>
    </location>
</feature>
<dbReference type="AlphaFoldDB" id="A0A0N4VPD3"/>
<dbReference type="Proteomes" id="UP000274131">
    <property type="component" value="Unassembled WGS sequence"/>
</dbReference>
<gene>
    <name evidence="2" type="ORF">EVEC_LOCUS12029</name>
</gene>
<protein>
    <submittedName>
        <fullName evidence="4">Suppressor protein SRP40-like</fullName>
    </submittedName>
</protein>
<feature type="region of interest" description="Disordered" evidence="1">
    <location>
        <begin position="1"/>
        <end position="26"/>
    </location>
</feature>
<feature type="region of interest" description="Disordered" evidence="1">
    <location>
        <begin position="95"/>
        <end position="137"/>
    </location>
</feature>
<dbReference type="EMBL" id="UXUI01013285">
    <property type="protein sequence ID" value="VDD97278.1"/>
    <property type="molecule type" value="Genomic_DNA"/>
</dbReference>
<reference evidence="4" key="1">
    <citation type="submission" date="2017-02" db="UniProtKB">
        <authorList>
            <consortium name="WormBaseParasite"/>
        </authorList>
    </citation>
    <scope>IDENTIFICATION</scope>
</reference>
<keyword evidence="3" id="KW-1185">Reference proteome</keyword>
<organism evidence="4">
    <name type="scientific">Enterobius vermicularis</name>
    <name type="common">Human pinworm</name>
    <dbReference type="NCBI Taxonomy" id="51028"/>
    <lineage>
        <taxon>Eukaryota</taxon>
        <taxon>Metazoa</taxon>
        <taxon>Ecdysozoa</taxon>
        <taxon>Nematoda</taxon>
        <taxon>Chromadorea</taxon>
        <taxon>Rhabditida</taxon>
        <taxon>Spirurina</taxon>
        <taxon>Oxyuridomorpha</taxon>
        <taxon>Oxyuroidea</taxon>
        <taxon>Oxyuridae</taxon>
        <taxon>Enterobius</taxon>
    </lineage>
</organism>
<evidence type="ECO:0000313" key="3">
    <source>
        <dbReference type="Proteomes" id="UP000274131"/>
    </source>
</evidence>
<reference evidence="2 3" key="2">
    <citation type="submission" date="2018-10" db="EMBL/GenBank/DDBJ databases">
        <authorList>
            <consortium name="Pathogen Informatics"/>
        </authorList>
    </citation>
    <scope>NUCLEOTIDE SEQUENCE [LARGE SCALE GENOMIC DNA]</scope>
</reference>
<feature type="compositionally biased region" description="Low complexity" evidence="1">
    <location>
        <begin position="100"/>
        <end position="115"/>
    </location>
</feature>
<evidence type="ECO:0000313" key="4">
    <source>
        <dbReference type="WBParaSite" id="EVEC_0001286201-mRNA-1"/>
    </source>
</evidence>